<feature type="transmembrane region" description="Helical" evidence="1">
    <location>
        <begin position="71"/>
        <end position="91"/>
    </location>
</feature>
<evidence type="ECO:0000313" key="4">
    <source>
        <dbReference type="EMBL" id="RGN88548.1"/>
    </source>
</evidence>
<dbReference type="Proteomes" id="UP000283928">
    <property type="component" value="Unassembled WGS sequence"/>
</dbReference>
<dbReference type="InterPro" id="IPR006938">
    <property type="entry name" value="DUF624"/>
</dbReference>
<reference evidence="2 9" key="1">
    <citation type="submission" date="2015-09" db="EMBL/GenBank/DDBJ databases">
        <authorList>
            <consortium name="Pathogen Informatics"/>
        </authorList>
    </citation>
    <scope>NUCLEOTIDE SEQUENCE [LARGE SCALE GENOMIC DNA]</scope>
    <source>
        <strain evidence="2 9">2789STDY5608837</strain>
    </source>
</reference>
<dbReference type="AlphaFoldDB" id="A0A173ZXG1"/>
<accession>A0A173ZXG1</accession>
<evidence type="ECO:0000313" key="7">
    <source>
        <dbReference type="EMBL" id="RHE78427.1"/>
    </source>
</evidence>
<evidence type="ECO:0000313" key="10">
    <source>
        <dbReference type="Proteomes" id="UP000261105"/>
    </source>
</evidence>
<feature type="transmembrane region" description="Helical" evidence="1">
    <location>
        <begin position="179"/>
        <end position="200"/>
    </location>
</feature>
<dbReference type="Proteomes" id="UP000095409">
    <property type="component" value="Unassembled WGS sequence"/>
</dbReference>
<name>A0A173ZXG1_9FIRM</name>
<evidence type="ECO:0000256" key="1">
    <source>
        <dbReference type="SAM" id="Phobius"/>
    </source>
</evidence>
<evidence type="ECO:0000313" key="12">
    <source>
        <dbReference type="Proteomes" id="UP000283585"/>
    </source>
</evidence>
<keyword evidence="1" id="KW-0812">Transmembrane</keyword>
<organism evidence="2 9">
    <name type="scientific">Blautia obeum</name>
    <dbReference type="NCBI Taxonomy" id="40520"/>
    <lineage>
        <taxon>Bacteria</taxon>
        <taxon>Bacillati</taxon>
        <taxon>Bacillota</taxon>
        <taxon>Clostridia</taxon>
        <taxon>Lachnospirales</taxon>
        <taxon>Lachnospiraceae</taxon>
        <taxon>Blautia</taxon>
    </lineage>
</organism>
<feature type="transmembrane region" description="Helical" evidence="1">
    <location>
        <begin position="23"/>
        <end position="50"/>
    </location>
</feature>
<dbReference type="EMBL" id="QSUZ01000005">
    <property type="protein sequence ID" value="RGN88548.1"/>
    <property type="molecule type" value="Genomic_DNA"/>
</dbReference>
<sequence length="222" mass="25434">MGRFFSMDNKFFTFMNKVADLCILNIICLVCCIPIVTAGASITAMYYVTLKMVRNEEAYIVRSFFKSFKDNFKQATIINLIMIAVGAVLYLDLNVAKNMPGSAGQIFHVIFMAFVIIYYVLFLYVYPVLARFYNTIRNTIKNALFMAIRHLPYTVVMVLIGLCPLLLLFIGSYQIQSTLFALFLVMGFGVIAYCNSFFLVKIFDHYMPKEENEEQKSEGTEV</sequence>
<dbReference type="Proteomes" id="UP000284644">
    <property type="component" value="Unassembled WGS sequence"/>
</dbReference>
<proteinExistence type="predicted"/>
<dbReference type="Proteomes" id="UP000261222">
    <property type="component" value="Unassembled WGS sequence"/>
</dbReference>
<evidence type="ECO:0000313" key="14">
    <source>
        <dbReference type="Proteomes" id="UP000284267"/>
    </source>
</evidence>
<gene>
    <name evidence="8" type="ORF">DW040_05240</name>
    <name evidence="7" type="ORF">DW723_00040</name>
    <name evidence="6" type="ORF">DW767_01770</name>
    <name evidence="5" type="ORF">DWZ12_10655</name>
    <name evidence="4" type="ORF">DXB38_05645</name>
    <name evidence="3" type="ORF">DXB81_07110</name>
    <name evidence="2" type="ORF">ERS852394_00934</name>
</gene>
<dbReference type="EMBL" id="QROE01000002">
    <property type="protein sequence ID" value="RHK96604.1"/>
    <property type="molecule type" value="Genomic_DNA"/>
</dbReference>
<evidence type="ECO:0000313" key="15">
    <source>
        <dbReference type="Proteomes" id="UP000284644"/>
    </source>
</evidence>
<evidence type="ECO:0000313" key="5">
    <source>
        <dbReference type="EMBL" id="RGQ04325.1"/>
    </source>
</evidence>
<evidence type="ECO:0000313" key="2">
    <source>
        <dbReference type="EMBL" id="CUN80329.1"/>
    </source>
</evidence>
<reference evidence="10 11" key="2">
    <citation type="submission" date="2018-08" db="EMBL/GenBank/DDBJ databases">
        <title>A genome reference for cultivated species of the human gut microbiota.</title>
        <authorList>
            <person name="Zou Y."/>
            <person name="Xue W."/>
            <person name="Luo G."/>
        </authorList>
    </citation>
    <scope>NUCLEOTIDE SEQUENCE [LARGE SCALE GENOMIC DNA]</scope>
    <source>
        <strain evidence="5 12">AF29-2BH</strain>
        <strain evidence="8 14">AF39-4</strain>
        <strain evidence="7 13">AM27-32LB</strain>
        <strain evidence="6 15">AM29-25AC</strain>
        <strain evidence="4 10">OM03-6</strain>
        <strain evidence="3 11">OM06-11AA</strain>
    </source>
</reference>
<evidence type="ECO:0000313" key="6">
    <source>
        <dbReference type="EMBL" id="RHE15905.1"/>
    </source>
</evidence>
<dbReference type="EMBL" id="QSUB01000002">
    <property type="protein sequence ID" value="RGN05775.1"/>
    <property type="molecule type" value="Genomic_DNA"/>
</dbReference>
<protein>
    <submittedName>
        <fullName evidence="3">DUF624 domain-containing protein</fullName>
    </submittedName>
    <submittedName>
        <fullName evidence="2">Predicted integral membrane protein</fullName>
    </submittedName>
</protein>
<evidence type="ECO:0000313" key="11">
    <source>
        <dbReference type="Proteomes" id="UP000261222"/>
    </source>
</evidence>
<dbReference type="EMBL" id="QSJW01000001">
    <property type="protein sequence ID" value="RHE15905.1"/>
    <property type="molecule type" value="Genomic_DNA"/>
</dbReference>
<feature type="transmembrane region" description="Helical" evidence="1">
    <location>
        <begin position="106"/>
        <end position="129"/>
    </location>
</feature>
<dbReference type="EMBL" id="QSKO01000001">
    <property type="protein sequence ID" value="RHE78427.1"/>
    <property type="molecule type" value="Genomic_DNA"/>
</dbReference>
<dbReference type="Proteomes" id="UP000261105">
    <property type="component" value="Unassembled WGS sequence"/>
</dbReference>
<evidence type="ECO:0000313" key="3">
    <source>
        <dbReference type="EMBL" id="RGN05775.1"/>
    </source>
</evidence>
<evidence type="ECO:0000313" key="8">
    <source>
        <dbReference type="EMBL" id="RHK96604.1"/>
    </source>
</evidence>
<keyword evidence="1" id="KW-1133">Transmembrane helix</keyword>
<dbReference type="RefSeq" id="WP_055065796.1">
    <property type="nucleotide sequence ID" value="NZ_CABJDZ010000002.1"/>
</dbReference>
<evidence type="ECO:0000313" key="13">
    <source>
        <dbReference type="Proteomes" id="UP000283928"/>
    </source>
</evidence>
<evidence type="ECO:0000313" key="9">
    <source>
        <dbReference type="Proteomes" id="UP000095409"/>
    </source>
</evidence>
<keyword evidence="1" id="KW-0472">Membrane</keyword>
<dbReference type="Proteomes" id="UP000284267">
    <property type="component" value="Unassembled WGS sequence"/>
</dbReference>
<dbReference type="EMBL" id="QRSS01000011">
    <property type="protein sequence ID" value="RGQ04325.1"/>
    <property type="molecule type" value="Genomic_DNA"/>
</dbReference>
<dbReference type="Pfam" id="PF04854">
    <property type="entry name" value="DUF624"/>
    <property type="match status" value="1"/>
</dbReference>
<feature type="transmembrane region" description="Helical" evidence="1">
    <location>
        <begin position="150"/>
        <end position="173"/>
    </location>
</feature>
<dbReference type="EMBL" id="CYZD01000003">
    <property type="protein sequence ID" value="CUN80329.1"/>
    <property type="molecule type" value="Genomic_DNA"/>
</dbReference>
<dbReference type="Proteomes" id="UP000283585">
    <property type="component" value="Unassembled WGS sequence"/>
</dbReference>